<comment type="subcellular location">
    <subcellularLocation>
        <location evidence="1">Nucleus</location>
    </subcellularLocation>
</comment>
<evidence type="ECO:0000313" key="6">
    <source>
        <dbReference type="EMBL" id="TMW57197.1"/>
    </source>
</evidence>
<feature type="region of interest" description="Disordered" evidence="4">
    <location>
        <begin position="127"/>
        <end position="180"/>
    </location>
</feature>
<dbReference type="Gene3D" id="3.90.530.10">
    <property type="entry name" value="XPA C-terminal domain"/>
    <property type="match status" value="1"/>
</dbReference>
<evidence type="ECO:0000256" key="2">
    <source>
        <dbReference type="ARBA" id="ARBA00022833"/>
    </source>
</evidence>
<reference evidence="6" key="1">
    <citation type="submission" date="2019-03" db="EMBL/GenBank/DDBJ databases">
        <title>Long read genome sequence of the mycoparasitic Pythium oligandrum ATCC 38472 isolated from sugarbeet rhizosphere.</title>
        <authorList>
            <person name="Gaulin E."/>
        </authorList>
    </citation>
    <scope>NUCLEOTIDE SEQUENCE</scope>
    <source>
        <strain evidence="6">ATCC 38472_TT</strain>
    </source>
</reference>
<feature type="compositionally biased region" description="Basic and acidic residues" evidence="4">
    <location>
        <begin position="160"/>
        <end position="170"/>
    </location>
</feature>
<sequence length="213" mass="25028">MSMAPSIRAQASPAPSSDTERTELVRGACIECEMEEQVLDSILVRYFDLKVCLSCKQDRNLRFGWYELITKSKAKEDYALPESFFYNLPFLPKPNPRHESFAPLKLYLKKAMMEEVKRVYGDDETLQQEKAKRKRKTYERAAQRTKHLLKRRQLDPTASKAEKDEEKAQPKTEYVPVADRDHRHQYAAETFDKEANSWVKECECGLKVHFEKW</sequence>
<evidence type="ECO:0000313" key="7">
    <source>
        <dbReference type="Proteomes" id="UP000794436"/>
    </source>
</evidence>
<feature type="compositionally biased region" description="Basic residues" evidence="4">
    <location>
        <begin position="131"/>
        <end position="151"/>
    </location>
</feature>
<dbReference type="Pfam" id="PF05181">
    <property type="entry name" value="XPA_C"/>
    <property type="match status" value="1"/>
</dbReference>
<keyword evidence="3" id="KW-0539">Nucleus</keyword>
<dbReference type="EMBL" id="SPLM01000144">
    <property type="protein sequence ID" value="TMW57197.1"/>
    <property type="molecule type" value="Genomic_DNA"/>
</dbReference>
<dbReference type="GO" id="GO:0000715">
    <property type="term" value="P:nucleotide-excision repair, DNA damage recognition"/>
    <property type="evidence" value="ECO:0007669"/>
    <property type="project" value="TreeGrafter"/>
</dbReference>
<dbReference type="InterPro" id="IPR037129">
    <property type="entry name" value="XPA_sf"/>
</dbReference>
<evidence type="ECO:0000256" key="3">
    <source>
        <dbReference type="ARBA" id="ARBA00023242"/>
    </source>
</evidence>
<feature type="domain" description="XPA C-terminal" evidence="5">
    <location>
        <begin position="66"/>
        <end position="110"/>
    </location>
</feature>
<dbReference type="GO" id="GO:0003684">
    <property type="term" value="F:damaged DNA binding"/>
    <property type="evidence" value="ECO:0007669"/>
    <property type="project" value="InterPro"/>
</dbReference>
<evidence type="ECO:0000259" key="5">
    <source>
        <dbReference type="Pfam" id="PF05181"/>
    </source>
</evidence>
<dbReference type="InterPro" id="IPR000465">
    <property type="entry name" value="XPA/RAD14"/>
</dbReference>
<dbReference type="AlphaFoldDB" id="A0A8K1FF12"/>
<gene>
    <name evidence="6" type="ORF">Poli38472_003122</name>
</gene>
<evidence type="ECO:0000256" key="1">
    <source>
        <dbReference type="ARBA" id="ARBA00004123"/>
    </source>
</evidence>
<protein>
    <recommendedName>
        <fullName evidence="5">XPA C-terminal domain-containing protein</fullName>
    </recommendedName>
</protein>
<dbReference type="PANTHER" id="PTHR10142">
    <property type="entry name" value="DNA REPAIR PROTEIN COMPLEMENTING XP-A CELLS"/>
    <property type="match status" value="1"/>
</dbReference>
<keyword evidence="2" id="KW-0862">Zinc</keyword>
<dbReference type="GO" id="GO:0006284">
    <property type="term" value="P:base-excision repair"/>
    <property type="evidence" value="ECO:0007669"/>
    <property type="project" value="TreeGrafter"/>
</dbReference>
<proteinExistence type="predicted"/>
<organism evidence="6 7">
    <name type="scientific">Pythium oligandrum</name>
    <name type="common">Mycoparasitic fungus</name>
    <dbReference type="NCBI Taxonomy" id="41045"/>
    <lineage>
        <taxon>Eukaryota</taxon>
        <taxon>Sar</taxon>
        <taxon>Stramenopiles</taxon>
        <taxon>Oomycota</taxon>
        <taxon>Peronosporomycetes</taxon>
        <taxon>Pythiales</taxon>
        <taxon>Pythiaceae</taxon>
        <taxon>Pythium</taxon>
    </lineage>
</organism>
<dbReference type="GO" id="GO:0000110">
    <property type="term" value="C:nucleotide-excision repair factor 1 complex"/>
    <property type="evidence" value="ECO:0007669"/>
    <property type="project" value="TreeGrafter"/>
</dbReference>
<dbReference type="Proteomes" id="UP000794436">
    <property type="component" value="Unassembled WGS sequence"/>
</dbReference>
<evidence type="ECO:0000256" key="4">
    <source>
        <dbReference type="SAM" id="MobiDB-lite"/>
    </source>
</evidence>
<dbReference type="GO" id="GO:0070914">
    <property type="term" value="P:UV-damage excision repair"/>
    <property type="evidence" value="ECO:0007669"/>
    <property type="project" value="TreeGrafter"/>
</dbReference>
<accession>A0A8K1FF12</accession>
<comment type="caution">
    <text evidence="6">The sequence shown here is derived from an EMBL/GenBank/DDBJ whole genome shotgun (WGS) entry which is preliminary data.</text>
</comment>
<keyword evidence="7" id="KW-1185">Reference proteome</keyword>
<dbReference type="OrthoDB" id="5368863at2759"/>
<dbReference type="InterPro" id="IPR022656">
    <property type="entry name" value="XPA_C"/>
</dbReference>
<name>A0A8K1FF12_PYTOL</name>
<dbReference type="GO" id="GO:1901255">
    <property type="term" value="P:nucleotide-excision repair involved in interstrand cross-link repair"/>
    <property type="evidence" value="ECO:0007669"/>
    <property type="project" value="TreeGrafter"/>
</dbReference>
<feature type="region of interest" description="Disordered" evidence="4">
    <location>
        <begin position="1"/>
        <end position="20"/>
    </location>
</feature>
<dbReference type="PANTHER" id="PTHR10142:SF0">
    <property type="entry name" value="DNA REPAIR PROTEIN COMPLEMENTING XP-A CELLS"/>
    <property type="match status" value="1"/>
</dbReference>
<dbReference type="InterPro" id="IPR009061">
    <property type="entry name" value="DNA-bd_dom_put_sf"/>
</dbReference>
<dbReference type="SUPFAM" id="SSF46955">
    <property type="entry name" value="Putative DNA-binding domain"/>
    <property type="match status" value="1"/>
</dbReference>